<evidence type="ECO:0000313" key="9">
    <source>
        <dbReference type="Proteomes" id="UP001177140"/>
    </source>
</evidence>
<evidence type="ECO:0000256" key="6">
    <source>
        <dbReference type="PROSITE-ProRule" id="PRU00104"/>
    </source>
</evidence>
<dbReference type="EMBL" id="JAJJMA010161861">
    <property type="protein sequence ID" value="MCL7035872.1"/>
    <property type="molecule type" value="Genomic_DNA"/>
</dbReference>
<comment type="caution">
    <text evidence="8">The sequence shown here is derived from an EMBL/GenBank/DDBJ whole genome shotgun (WGS) entry which is preliminary data.</text>
</comment>
<proteinExistence type="predicted"/>
<comment type="catalytic activity">
    <reaction evidence="1">
        <text>S-ubiquitinyl-[E2 ubiquitin-conjugating enzyme]-L-cysteine + [acceptor protein]-L-lysine = [E2 ubiquitin-conjugating enzyme]-L-cysteine + N(6)-ubiquitinyl-[acceptor protein]-L-lysine.</text>
        <dbReference type="EC" id="2.3.2.26"/>
    </reaction>
</comment>
<organism evidence="8 9">
    <name type="scientific">Papaver nudicaule</name>
    <name type="common">Iceland poppy</name>
    <dbReference type="NCBI Taxonomy" id="74823"/>
    <lineage>
        <taxon>Eukaryota</taxon>
        <taxon>Viridiplantae</taxon>
        <taxon>Streptophyta</taxon>
        <taxon>Embryophyta</taxon>
        <taxon>Tracheophyta</taxon>
        <taxon>Spermatophyta</taxon>
        <taxon>Magnoliopsida</taxon>
        <taxon>Ranunculales</taxon>
        <taxon>Papaveraceae</taxon>
        <taxon>Papaveroideae</taxon>
        <taxon>Papaver</taxon>
    </lineage>
</organism>
<dbReference type="InterPro" id="IPR050409">
    <property type="entry name" value="E3_ubiq-protein_ligase"/>
</dbReference>
<dbReference type="Proteomes" id="UP001177140">
    <property type="component" value="Unassembled WGS sequence"/>
</dbReference>
<evidence type="ECO:0000313" key="8">
    <source>
        <dbReference type="EMBL" id="MCL7035872.1"/>
    </source>
</evidence>
<evidence type="ECO:0000256" key="1">
    <source>
        <dbReference type="ARBA" id="ARBA00000885"/>
    </source>
</evidence>
<feature type="domain" description="HECT" evidence="7">
    <location>
        <begin position="137"/>
        <end position="382"/>
    </location>
</feature>
<dbReference type="Gene3D" id="3.30.2160.10">
    <property type="entry name" value="Hect, E3 ligase catalytic domain"/>
    <property type="match status" value="1"/>
</dbReference>
<dbReference type="PANTHER" id="PTHR11254">
    <property type="entry name" value="HECT DOMAIN UBIQUITIN-PROTEIN LIGASE"/>
    <property type="match status" value="1"/>
</dbReference>
<keyword evidence="5 6" id="KW-0833">Ubl conjugation pathway</keyword>
<name>A0AA41SAC7_PAPNU</name>
<evidence type="ECO:0000256" key="3">
    <source>
        <dbReference type="ARBA" id="ARBA00012485"/>
    </source>
</evidence>
<dbReference type="Gene3D" id="3.90.1750.10">
    <property type="entry name" value="Hect, E3 ligase catalytic domains"/>
    <property type="match status" value="1"/>
</dbReference>
<dbReference type="GO" id="GO:0000209">
    <property type="term" value="P:protein polyubiquitination"/>
    <property type="evidence" value="ECO:0007669"/>
    <property type="project" value="TreeGrafter"/>
</dbReference>
<dbReference type="SMART" id="SM00119">
    <property type="entry name" value="HECTc"/>
    <property type="match status" value="1"/>
</dbReference>
<dbReference type="EC" id="2.3.2.26" evidence="3"/>
<dbReference type="GO" id="GO:0061630">
    <property type="term" value="F:ubiquitin protein ligase activity"/>
    <property type="evidence" value="ECO:0007669"/>
    <property type="project" value="UniProtKB-EC"/>
</dbReference>
<dbReference type="InterPro" id="IPR035983">
    <property type="entry name" value="Hect_E3_ubiquitin_ligase"/>
</dbReference>
<comment type="caution">
    <text evidence="6">Lacks conserved residue(s) required for the propagation of feature annotation.</text>
</comment>
<dbReference type="PANTHER" id="PTHR11254:SF424">
    <property type="entry name" value="E3 UBIQUITIN-PROTEIN LIGASE UPL5"/>
    <property type="match status" value="1"/>
</dbReference>
<keyword evidence="4" id="KW-0808">Transferase</keyword>
<evidence type="ECO:0000259" key="7">
    <source>
        <dbReference type="PROSITE" id="PS50237"/>
    </source>
</evidence>
<dbReference type="AlphaFoldDB" id="A0AA41SAC7"/>
<protein>
    <recommendedName>
        <fullName evidence="3">HECT-type E3 ubiquitin transferase</fullName>
        <ecNumber evidence="3">2.3.2.26</ecNumber>
    </recommendedName>
</protein>
<gene>
    <name evidence="8" type="ORF">MKW94_030673</name>
</gene>
<keyword evidence="9" id="KW-1185">Reference proteome</keyword>
<dbReference type="GO" id="GO:0006511">
    <property type="term" value="P:ubiquitin-dependent protein catabolic process"/>
    <property type="evidence" value="ECO:0007669"/>
    <property type="project" value="TreeGrafter"/>
</dbReference>
<reference evidence="8" key="1">
    <citation type="submission" date="2022-03" db="EMBL/GenBank/DDBJ databases">
        <title>A functionally conserved STORR gene fusion in Papaver species that diverged 16.8 million years ago.</title>
        <authorList>
            <person name="Catania T."/>
        </authorList>
    </citation>
    <scope>NUCLEOTIDE SEQUENCE</scope>
    <source>
        <strain evidence="8">S-191538</strain>
    </source>
</reference>
<dbReference type="PROSITE" id="PS50237">
    <property type="entry name" value="HECT"/>
    <property type="match status" value="1"/>
</dbReference>
<accession>A0AA41SAC7</accession>
<comment type="pathway">
    <text evidence="2">Protein modification; protein ubiquitination.</text>
</comment>
<dbReference type="InterPro" id="IPR000569">
    <property type="entry name" value="HECT_dom"/>
</dbReference>
<sequence>MYDCLNKLYMSILCGEFKWNYNPRWSYYHSIAKEVHSMSKIFKEKQLILMDDIFQRSYMVAILIMFSNASDENYQWLLEYKNSMDYDFRESFVSNMFHGVQYTNGTRQRILIDRSQLLTTSFDEFACVNSKLHFNGIEVEFKGEMATGSGVFREWIFLVCQALFDPDNSLFLACPSDRRRFFPNPVTMDMRQLDYFTFSGRMVALALKYKVQVGIAFDSVFFKQLSGEVISWEDICYADPFLYNSCKKILEMDADFVDSDVMALTFVTEIEEFVGNKKIVELCRGGSSIAVNSKNREEYIKLLIHHSYVKPISEKVAFFARGFGEILREEPLQRIFFRCLELKDLDLMLHGNDQAISVKEWRVHTDYSGYEESDEQICWFWKDFLLYHLSCTSTRHRSLAITCLHPIHASMSWFFRNTHL</sequence>
<dbReference type="GO" id="GO:0005737">
    <property type="term" value="C:cytoplasm"/>
    <property type="evidence" value="ECO:0007669"/>
    <property type="project" value="TreeGrafter"/>
</dbReference>
<dbReference type="Pfam" id="PF00632">
    <property type="entry name" value="HECT"/>
    <property type="match status" value="1"/>
</dbReference>
<evidence type="ECO:0000256" key="4">
    <source>
        <dbReference type="ARBA" id="ARBA00022679"/>
    </source>
</evidence>
<dbReference type="SUPFAM" id="SSF56204">
    <property type="entry name" value="Hect, E3 ligase catalytic domain"/>
    <property type="match status" value="1"/>
</dbReference>
<evidence type="ECO:0000256" key="5">
    <source>
        <dbReference type="ARBA" id="ARBA00022786"/>
    </source>
</evidence>
<evidence type="ECO:0000256" key="2">
    <source>
        <dbReference type="ARBA" id="ARBA00004906"/>
    </source>
</evidence>